<dbReference type="AlphaFoldDB" id="A0A4Z2BSS5"/>
<dbReference type="EMBL" id="SWLE01000011">
    <property type="protein sequence ID" value="TNM95169.1"/>
    <property type="molecule type" value="Genomic_DNA"/>
</dbReference>
<gene>
    <name evidence="2" type="ORF">fugu_017928</name>
</gene>
<comment type="caution">
    <text evidence="2">The sequence shown here is derived from an EMBL/GenBank/DDBJ whole genome shotgun (WGS) entry which is preliminary data.</text>
</comment>
<evidence type="ECO:0000313" key="3">
    <source>
        <dbReference type="Proteomes" id="UP000516260"/>
    </source>
</evidence>
<organism evidence="2 3">
    <name type="scientific">Takifugu bimaculatus</name>
    <dbReference type="NCBI Taxonomy" id="433685"/>
    <lineage>
        <taxon>Eukaryota</taxon>
        <taxon>Metazoa</taxon>
        <taxon>Chordata</taxon>
        <taxon>Craniata</taxon>
        <taxon>Vertebrata</taxon>
        <taxon>Euteleostomi</taxon>
        <taxon>Actinopterygii</taxon>
        <taxon>Neopterygii</taxon>
        <taxon>Teleostei</taxon>
        <taxon>Neoteleostei</taxon>
        <taxon>Acanthomorphata</taxon>
        <taxon>Eupercaria</taxon>
        <taxon>Tetraodontiformes</taxon>
        <taxon>Tetradontoidea</taxon>
        <taxon>Tetraodontidae</taxon>
        <taxon>Takifugu</taxon>
    </lineage>
</organism>
<accession>A0A4Z2BSS5</accession>
<protein>
    <submittedName>
        <fullName evidence="2">Uncharacterized protein</fullName>
    </submittedName>
</protein>
<keyword evidence="3" id="KW-1185">Reference proteome</keyword>
<feature type="region of interest" description="Disordered" evidence="1">
    <location>
        <begin position="113"/>
        <end position="138"/>
    </location>
</feature>
<sequence length="154" mass="16695">MSVKCGGALWGREHTHSLALTHPTTPAPPASPLTTAAVLQEAAVPLADQILSVTFPLINGHLLPPFSLHGYTLSLCSSNHLIVVTFNLIRASPPRLCSPAWLLMATTLPTCHNQLGRHKGRQTNKPTRQRSSGRKTSYTVKSRCIIILNVPLTH</sequence>
<name>A0A4Z2BSS5_9TELE</name>
<reference evidence="2 3" key="1">
    <citation type="submission" date="2019-04" db="EMBL/GenBank/DDBJ databases">
        <title>The sequence and de novo assembly of Takifugu bimaculatus genome using PacBio and Hi-C technologies.</title>
        <authorList>
            <person name="Xu P."/>
            <person name="Liu B."/>
            <person name="Zhou Z."/>
        </authorList>
    </citation>
    <scope>NUCLEOTIDE SEQUENCE [LARGE SCALE GENOMIC DNA]</scope>
    <source>
        <strain evidence="2">TB-2018</strain>
        <tissue evidence="2">Muscle</tissue>
    </source>
</reference>
<evidence type="ECO:0000256" key="1">
    <source>
        <dbReference type="SAM" id="MobiDB-lite"/>
    </source>
</evidence>
<evidence type="ECO:0000313" key="2">
    <source>
        <dbReference type="EMBL" id="TNM95169.1"/>
    </source>
</evidence>
<proteinExistence type="predicted"/>
<dbReference type="Proteomes" id="UP000516260">
    <property type="component" value="Chromosome 19"/>
</dbReference>
<feature type="compositionally biased region" description="Basic residues" evidence="1">
    <location>
        <begin position="115"/>
        <end position="133"/>
    </location>
</feature>